<dbReference type="Proteomes" id="UP001500443">
    <property type="component" value="Unassembled WGS sequence"/>
</dbReference>
<evidence type="ECO:0000256" key="2">
    <source>
        <dbReference type="ARBA" id="ARBA00023163"/>
    </source>
</evidence>
<evidence type="ECO:0000259" key="3">
    <source>
        <dbReference type="PROSITE" id="PS01124"/>
    </source>
</evidence>
<keyword evidence="5" id="KW-1185">Reference proteome</keyword>
<organism evidence="4 5">
    <name type="scientific">Streptomyces synnematoformans</name>
    <dbReference type="NCBI Taxonomy" id="415721"/>
    <lineage>
        <taxon>Bacteria</taxon>
        <taxon>Bacillati</taxon>
        <taxon>Actinomycetota</taxon>
        <taxon>Actinomycetes</taxon>
        <taxon>Kitasatosporales</taxon>
        <taxon>Streptomycetaceae</taxon>
        <taxon>Streptomyces</taxon>
    </lineage>
</organism>
<accession>A0ABP5K8H4</accession>
<dbReference type="InterPro" id="IPR002818">
    <property type="entry name" value="DJ-1/PfpI"/>
</dbReference>
<dbReference type="SMART" id="SM00342">
    <property type="entry name" value="HTH_ARAC"/>
    <property type="match status" value="1"/>
</dbReference>
<dbReference type="InterPro" id="IPR029062">
    <property type="entry name" value="Class_I_gatase-like"/>
</dbReference>
<keyword evidence="1" id="KW-0805">Transcription regulation</keyword>
<dbReference type="InterPro" id="IPR018060">
    <property type="entry name" value="HTH_AraC"/>
</dbReference>
<evidence type="ECO:0000256" key="1">
    <source>
        <dbReference type="ARBA" id="ARBA00023015"/>
    </source>
</evidence>
<dbReference type="Pfam" id="PF01965">
    <property type="entry name" value="DJ-1_PfpI"/>
    <property type="match status" value="1"/>
</dbReference>
<dbReference type="InterPro" id="IPR009057">
    <property type="entry name" value="Homeodomain-like_sf"/>
</dbReference>
<evidence type="ECO:0000313" key="5">
    <source>
        <dbReference type="Proteomes" id="UP001500443"/>
    </source>
</evidence>
<gene>
    <name evidence="4" type="ORF">GCM10009802_36390</name>
</gene>
<evidence type="ECO:0000313" key="4">
    <source>
        <dbReference type="EMBL" id="GAA2128835.1"/>
    </source>
</evidence>
<dbReference type="PANTHER" id="PTHR43130">
    <property type="entry name" value="ARAC-FAMILY TRANSCRIPTIONAL REGULATOR"/>
    <property type="match status" value="1"/>
</dbReference>
<dbReference type="PROSITE" id="PS01124">
    <property type="entry name" value="HTH_ARAC_FAMILY_2"/>
    <property type="match status" value="1"/>
</dbReference>
<protein>
    <submittedName>
        <fullName evidence="4">AraC family transcriptional regulator</fullName>
    </submittedName>
</protein>
<dbReference type="CDD" id="cd03137">
    <property type="entry name" value="GATase1_AraC_1"/>
    <property type="match status" value="1"/>
</dbReference>
<feature type="domain" description="HTH araC/xylS-type" evidence="3">
    <location>
        <begin position="210"/>
        <end position="308"/>
    </location>
</feature>
<dbReference type="EMBL" id="BAAAPF010000118">
    <property type="protein sequence ID" value="GAA2128835.1"/>
    <property type="molecule type" value="Genomic_DNA"/>
</dbReference>
<comment type="caution">
    <text evidence="4">The sequence shown here is derived from an EMBL/GenBank/DDBJ whole genome shotgun (WGS) entry which is preliminary data.</text>
</comment>
<dbReference type="SUPFAM" id="SSF46689">
    <property type="entry name" value="Homeodomain-like"/>
    <property type="match status" value="2"/>
</dbReference>
<dbReference type="SUPFAM" id="SSF52317">
    <property type="entry name" value="Class I glutamine amidotransferase-like"/>
    <property type="match status" value="1"/>
</dbReference>
<reference evidence="5" key="1">
    <citation type="journal article" date="2019" name="Int. J. Syst. Evol. Microbiol.">
        <title>The Global Catalogue of Microorganisms (GCM) 10K type strain sequencing project: providing services to taxonomists for standard genome sequencing and annotation.</title>
        <authorList>
            <consortium name="The Broad Institute Genomics Platform"/>
            <consortium name="The Broad Institute Genome Sequencing Center for Infectious Disease"/>
            <person name="Wu L."/>
            <person name="Ma J."/>
        </authorList>
    </citation>
    <scope>NUCLEOTIDE SEQUENCE [LARGE SCALE GENOMIC DNA]</scope>
    <source>
        <strain evidence="5">JCM 15481</strain>
    </source>
</reference>
<name>A0ABP5K8H4_9ACTN</name>
<dbReference type="Gene3D" id="3.40.50.880">
    <property type="match status" value="1"/>
</dbReference>
<dbReference type="InterPro" id="IPR052158">
    <property type="entry name" value="INH-QAR"/>
</dbReference>
<proteinExistence type="predicted"/>
<dbReference type="Gene3D" id="1.10.10.60">
    <property type="entry name" value="Homeodomain-like"/>
    <property type="match status" value="2"/>
</dbReference>
<dbReference type="PANTHER" id="PTHR43130:SF3">
    <property type="entry name" value="HTH-TYPE TRANSCRIPTIONAL REGULATOR RV1931C"/>
    <property type="match status" value="1"/>
</dbReference>
<sequence>MAVLAPPGAVGFDVTAACQAFGIARLPDGTPPYEVWVCGDGPVTTTVAGAASFGLTPSHPLAAALAAGTVVVPGVARRAAPRDPAVPALLRAAYDKGIRVASICTGAFLLAEAGLLDGGRATTHWLAAGRLAADHPEVRVDPGVLFVDNGQVLTSAGLAAGIDLCLHLISRDHGAAVAARTASALVVPLRREGGTAQLLRHPGTGGDPLHATVEWLHRNLHRRLTLADIAHRTGVSVRHLHRMFRARTGTTPLRWLLWARVERARELLETTDLSVEEITRLTGFGSPVSLRTHFCRRVGAPPSAYRRTFREQHDGPAFPPAAQ</sequence>
<dbReference type="Pfam" id="PF12833">
    <property type="entry name" value="HTH_18"/>
    <property type="match status" value="1"/>
</dbReference>
<keyword evidence="2" id="KW-0804">Transcription</keyword>